<gene>
    <name evidence="4" type="ORF">SAMN03003324_00929</name>
</gene>
<dbReference type="Gene3D" id="2.40.50.1020">
    <property type="entry name" value="LytTr DNA-binding domain"/>
    <property type="match status" value="1"/>
</dbReference>
<sequence length="232" mass="27056">MKKIRALIIDDERLARDELRLMLNEFHEINIIGEAANADQAERMISDLRPDVIFLDIQMPVRSGFDLLESLSVTPLIVFITAYETFALKAFDVSAIDYLMKPLREERLKKAVSEIKSRFKEAGNDHLFVKDKGQYHLIKWSEVHLVESLDNYVRIYFGYKNILFKSSLNQLEEKLDNSTFFRIARAQLVNLNYIESIKQEENSLSVELKSGQHFPVSIRQAVKLKKLYNQNK</sequence>
<evidence type="ECO:0000259" key="2">
    <source>
        <dbReference type="PROSITE" id="PS50110"/>
    </source>
</evidence>
<dbReference type="PROSITE" id="PS50110">
    <property type="entry name" value="RESPONSE_REGULATORY"/>
    <property type="match status" value="1"/>
</dbReference>
<proteinExistence type="predicted"/>
<feature type="domain" description="Response regulatory" evidence="2">
    <location>
        <begin position="5"/>
        <end position="116"/>
    </location>
</feature>
<protein>
    <submittedName>
        <fullName evidence="4">Two component transcriptional regulator, LytTR family</fullName>
    </submittedName>
</protein>
<dbReference type="SUPFAM" id="SSF52172">
    <property type="entry name" value="CheY-like"/>
    <property type="match status" value="1"/>
</dbReference>
<dbReference type="SMART" id="SM00850">
    <property type="entry name" value="LytTR"/>
    <property type="match status" value="1"/>
</dbReference>
<evidence type="ECO:0000259" key="3">
    <source>
        <dbReference type="PROSITE" id="PS50930"/>
    </source>
</evidence>
<dbReference type="InterPro" id="IPR001789">
    <property type="entry name" value="Sig_transdc_resp-reg_receiver"/>
</dbReference>
<reference evidence="4 5" key="1">
    <citation type="submission" date="2016-10" db="EMBL/GenBank/DDBJ databases">
        <authorList>
            <person name="de Groot N.N."/>
        </authorList>
    </citation>
    <scope>NUCLEOTIDE SEQUENCE [LARGE SCALE GENOMIC DNA]</scope>
    <source>
        <strain evidence="4 5">ATCC 51969</strain>
    </source>
</reference>
<keyword evidence="1" id="KW-0597">Phosphoprotein</keyword>
<dbReference type="PROSITE" id="PS50930">
    <property type="entry name" value="HTH_LYTTR"/>
    <property type="match status" value="1"/>
</dbReference>
<name>A0A1I2BLE8_9SPHI</name>
<feature type="modified residue" description="4-aspartylphosphate" evidence="1">
    <location>
        <position position="56"/>
    </location>
</feature>
<feature type="domain" description="HTH LytTR-type" evidence="3">
    <location>
        <begin position="127"/>
        <end position="230"/>
    </location>
</feature>
<dbReference type="PANTHER" id="PTHR37299:SF1">
    <property type="entry name" value="STAGE 0 SPORULATION PROTEIN A HOMOLOG"/>
    <property type="match status" value="1"/>
</dbReference>
<dbReference type="STRING" id="34086.SAMN04488084_10927"/>
<dbReference type="Pfam" id="PF00072">
    <property type="entry name" value="Response_reg"/>
    <property type="match status" value="1"/>
</dbReference>
<dbReference type="GO" id="GO:0003677">
    <property type="term" value="F:DNA binding"/>
    <property type="evidence" value="ECO:0007669"/>
    <property type="project" value="InterPro"/>
</dbReference>
<dbReference type="InterPro" id="IPR011006">
    <property type="entry name" value="CheY-like_superfamily"/>
</dbReference>
<dbReference type="InterPro" id="IPR007492">
    <property type="entry name" value="LytTR_DNA-bd_dom"/>
</dbReference>
<dbReference type="Proteomes" id="UP000183129">
    <property type="component" value="Unassembled WGS sequence"/>
</dbReference>
<evidence type="ECO:0000313" key="5">
    <source>
        <dbReference type="Proteomes" id="UP000183129"/>
    </source>
</evidence>
<organism evidence="4 5">
    <name type="scientific">Pedobacter antarcticus</name>
    <dbReference type="NCBI Taxonomy" id="34086"/>
    <lineage>
        <taxon>Bacteria</taxon>
        <taxon>Pseudomonadati</taxon>
        <taxon>Bacteroidota</taxon>
        <taxon>Sphingobacteriia</taxon>
        <taxon>Sphingobacteriales</taxon>
        <taxon>Sphingobacteriaceae</taxon>
        <taxon>Pedobacter</taxon>
    </lineage>
</organism>
<dbReference type="EMBL" id="FONS01000001">
    <property type="protein sequence ID" value="SFE57032.1"/>
    <property type="molecule type" value="Genomic_DNA"/>
</dbReference>
<dbReference type="InterPro" id="IPR046947">
    <property type="entry name" value="LytR-like"/>
</dbReference>
<dbReference type="GO" id="GO:0000156">
    <property type="term" value="F:phosphorelay response regulator activity"/>
    <property type="evidence" value="ECO:0007669"/>
    <property type="project" value="InterPro"/>
</dbReference>
<dbReference type="RefSeq" id="WP_051759614.1">
    <property type="nucleotide sequence ID" value="NZ_FNGZ01000009.1"/>
</dbReference>
<dbReference type="PANTHER" id="PTHR37299">
    <property type="entry name" value="TRANSCRIPTIONAL REGULATOR-RELATED"/>
    <property type="match status" value="1"/>
</dbReference>
<dbReference type="AlphaFoldDB" id="A0A1I2BLE8"/>
<dbReference type="Pfam" id="PF04397">
    <property type="entry name" value="LytTR"/>
    <property type="match status" value="1"/>
</dbReference>
<accession>A0A1I2BLE8</accession>
<dbReference type="Gene3D" id="3.40.50.2300">
    <property type="match status" value="1"/>
</dbReference>
<evidence type="ECO:0000313" key="4">
    <source>
        <dbReference type="EMBL" id="SFE57032.1"/>
    </source>
</evidence>
<dbReference type="SMART" id="SM00448">
    <property type="entry name" value="REC"/>
    <property type="match status" value="1"/>
</dbReference>
<evidence type="ECO:0000256" key="1">
    <source>
        <dbReference type="PROSITE-ProRule" id="PRU00169"/>
    </source>
</evidence>